<feature type="chain" id="PRO_5025682579" evidence="9">
    <location>
        <begin position="22"/>
        <end position="131"/>
    </location>
</feature>
<dbReference type="PROSITE" id="PS00984">
    <property type="entry name" value="UROTENSIN_II"/>
    <property type="match status" value="1"/>
</dbReference>
<protein>
    <submittedName>
        <fullName evidence="10">Urotensin 2, alpha</fullName>
    </submittedName>
</protein>
<keyword evidence="4" id="KW-0165">Cleavage on pair of basic residues</keyword>
<evidence type="ECO:0000256" key="5">
    <source>
        <dbReference type="ARBA" id="ARBA00022702"/>
    </source>
</evidence>
<keyword evidence="5 8" id="KW-0372">Hormone</keyword>
<gene>
    <name evidence="10" type="primary">LOC115362308</name>
</gene>
<evidence type="ECO:0000313" key="10">
    <source>
        <dbReference type="Ensembl" id="ENSMMDP00005041253.1"/>
    </source>
</evidence>
<dbReference type="GO" id="GO:0005179">
    <property type="term" value="F:hormone activity"/>
    <property type="evidence" value="ECO:0007669"/>
    <property type="project" value="UniProtKB-KW"/>
</dbReference>
<dbReference type="FunCoup" id="A0A667ZRC5">
    <property type="interactions" value="249"/>
</dbReference>
<comment type="subcellular location">
    <subcellularLocation>
        <location evidence="1 8">Secreted</location>
    </subcellularLocation>
</comment>
<accession>A0A667ZRC5</accession>
<dbReference type="PANTHER" id="PTHR14447">
    <property type="entry name" value="UROTENSIN 2"/>
    <property type="match status" value="1"/>
</dbReference>
<reference evidence="10" key="3">
    <citation type="submission" date="2025-09" db="UniProtKB">
        <authorList>
            <consortium name="Ensembl"/>
        </authorList>
    </citation>
    <scope>IDENTIFICATION</scope>
</reference>
<evidence type="ECO:0000256" key="7">
    <source>
        <dbReference type="ARBA" id="ARBA00023157"/>
    </source>
</evidence>
<organism evidence="10 11">
    <name type="scientific">Myripristis murdjan</name>
    <name type="common">pinecone soldierfish</name>
    <dbReference type="NCBI Taxonomy" id="586833"/>
    <lineage>
        <taxon>Eukaryota</taxon>
        <taxon>Metazoa</taxon>
        <taxon>Chordata</taxon>
        <taxon>Craniata</taxon>
        <taxon>Vertebrata</taxon>
        <taxon>Euteleostomi</taxon>
        <taxon>Actinopterygii</taxon>
        <taxon>Neopterygii</taxon>
        <taxon>Teleostei</taxon>
        <taxon>Neoteleostei</taxon>
        <taxon>Acanthomorphata</taxon>
        <taxon>Holocentriformes</taxon>
        <taxon>Holocentridae</taxon>
        <taxon>Myripristis</taxon>
    </lineage>
</organism>
<keyword evidence="6 9" id="KW-0732">Signal</keyword>
<dbReference type="GO" id="GO:0097746">
    <property type="term" value="P:blood vessel diameter maintenance"/>
    <property type="evidence" value="ECO:0007669"/>
    <property type="project" value="InterPro"/>
</dbReference>
<sequence length="131" mass="14699">MKCNQLLSWTFLLVASGPLLAHPITESAEMPYSGPVSVEDRGVGSLDDLSLSEQSYPPQDAGLRYSTLVSGELNRDSVRTTGLLPRGMKREVRFLLFSKQALLNPFSHFLGIRKQFRKRGGNSECFWKYCV</sequence>
<evidence type="ECO:0000256" key="2">
    <source>
        <dbReference type="ARBA" id="ARBA00006719"/>
    </source>
</evidence>
<dbReference type="InParanoid" id="A0A667ZRC5"/>
<dbReference type="GeneTree" id="ENSGT00510000049583"/>
<evidence type="ECO:0000256" key="6">
    <source>
        <dbReference type="ARBA" id="ARBA00022729"/>
    </source>
</evidence>
<reference evidence="10" key="1">
    <citation type="submission" date="2019-06" db="EMBL/GenBank/DDBJ databases">
        <authorList>
            <consortium name="Wellcome Sanger Institute Data Sharing"/>
        </authorList>
    </citation>
    <scope>NUCLEOTIDE SEQUENCE [LARGE SCALE GENOMIC DNA]</scope>
</reference>
<dbReference type="GO" id="GO:0008217">
    <property type="term" value="P:regulation of blood pressure"/>
    <property type="evidence" value="ECO:0007669"/>
    <property type="project" value="InterPro"/>
</dbReference>
<dbReference type="InterPro" id="IPR001483">
    <property type="entry name" value="Urotensin_II"/>
</dbReference>
<keyword evidence="3" id="KW-0964">Secreted</keyword>
<keyword evidence="11" id="KW-1185">Reference proteome</keyword>
<comment type="similarity">
    <text evidence="2 8">Belongs to the urotensin-2 family.</text>
</comment>
<evidence type="ECO:0000256" key="8">
    <source>
        <dbReference type="RuleBase" id="RU000636"/>
    </source>
</evidence>
<evidence type="ECO:0000256" key="1">
    <source>
        <dbReference type="ARBA" id="ARBA00004613"/>
    </source>
</evidence>
<dbReference type="Proteomes" id="UP000472263">
    <property type="component" value="Chromosome 7"/>
</dbReference>
<feature type="signal peptide" evidence="9">
    <location>
        <begin position="1"/>
        <end position="21"/>
    </location>
</feature>
<proteinExistence type="inferred from homology"/>
<dbReference type="Pfam" id="PF02083">
    <property type="entry name" value="Urotensin_II"/>
    <property type="match status" value="1"/>
</dbReference>
<evidence type="ECO:0000256" key="4">
    <source>
        <dbReference type="ARBA" id="ARBA00022685"/>
    </source>
</evidence>
<name>A0A667ZRC5_9TELE</name>
<dbReference type="GO" id="GO:0005576">
    <property type="term" value="C:extracellular region"/>
    <property type="evidence" value="ECO:0007669"/>
    <property type="project" value="UniProtKB-SubCell"/>
</dbReference>
<evidence type="ECO:0000256" key="3">
    <source>
        <dbReference type="ARBA" id="ARBA00022525"/>
    </source>
</evidence>
<reference evidence="10" key="2">
    <citation type="submission" date="2025-08" db="UniProtKB">
        <authorList>
            <consortium name="Ensembl"/>
        </authorList>
    </citation>
    <scope>IDENTIFICATION</scope>
</reference>
<dbReference type="AlphaFoldDB" id="A0A667ZRC5"/>
<dbReference type="Ensembl" id="ENSMMDT00005042095.1">
    <property type="protein sequence ID" value="ENSMMDP00005041253.1"/>
    <property type="gene ID" value="ENSMMDG00005019069.1"/>
</dbReference>
<dbReference type="PANTHER" id="PTHR14447:SF0">
    <property type="entry name" value="UROTENSIN-2"/>
    <property type="match status" value="1"/>
</dbReference>
<evidence type="ECO:0000256" key="9">
    <source>
        <dbReference type="SAM" id="SignalP"/>
    </source>
</evidence>
<keyword evidence="7" id="KW-1015">Disulfide bond</keyword>
<evidence type="ECO:0000313" key="11">
    <source>
        <dbReference type="Proteomes" id="UP000472263"/>
    </source>
</evidence>